<evidence type="ECO:0000313" key="3">
    <source>
        <dbReference type="EMBL" id="MFK2879713.1"/>
    </source>
</evidence>
<dbReference type="Proteomes" id="UP001620339">
    <property type="component" value="Unassembled WGS sequence"/>
</dbReference>
<dbReference type="EMBL" id="JADIKK010000007">
    <property type="protein sequence ID" value="MFK2875694.1"/>
    <property type="molecule type" value="Genomic_DNA"/>
</dbReference>
<name>A0ABW8J1I3_9GAMM</name>
<protein>
    <submittedName>
        <fullName evidence="2">Uncharacterized protein</fullName>
    </submittedName>
</protein>
<reference evidence="2 4" key="1">
    <citation type="submission" date="2020-10" db="EMBL/GenBank/DDBJ databases">
        <title>Phylogeny of dyella-like bacteria.</title>
        <authorList>
            <person name="Fu J."/>
        </authorList>
    </citation>
    <scope>NUCLEOTIDE SEQUENCE [LARGE SCALE GENOMIC DNA]</scope>
    <source>
        <strain evidence="2 4">KACC 19113</strain>
    </source>
</reference>
<evidence type="ECO:0000313" key="2">
    <source>
        <dbReference type="EMBL" id="MFK2876147.1"/>
    </source>
</evidence>
<dbReference type="RefSeq" id="WP_404611717.1">
    <property type="nucleotide sequence ID" value="NZ_JADIKK010000007.1"/>
</dbReference>
<keyword evidence="4" id="KW-1185">Reference proteome</keyword>
<accession>A0ABW8J1I3</accession>
<comment type="caution">
    <text evidence="2">The sequence shown here is derived from an EMBL/GenBank/DDBJ whole genome shotgun (WGS) entry which is preliminary data.</text>
</comment>
<proteinExistence type="predicted"/>
<organism evidence="2 4">
    <name type="scientific">Rhodanobacter hydrolyticus</name>
    <dbReference type="NCBI Taxonomy" id="2250595"/>
    <lineage>
        <taxon>Bacteria</taxon>
        <taxon>Pseudomonadati</taxon>
        <taxon>Pseudomonadota</taxon>
        <taxon>Gammaproteobacteria</taxon>
        <taxon>Lysobacterales</taxon>
        <taxon>Rhodanobacteraceae</taxon>
        <taxon>Rhodanobacter</taxon>
    </lineage>
</organism>
<evidence type="ECO:0000313" key="1">
    <source>
        <dbReference type="EMBL" id="MFK2875694.1"/>
    </source>
</evidence>
<dbReference type="EMBL" id="JADIKK010000008">
    <property type="protein sequence ID" value="MFK2879713.1"/>
    <property type="molecule type" value="Genomic_DNA"/>
</dbReference>
<sequence length="125" mass="13251">MHVDSLQATAIPLEPGNHSAIKRRLPLRILAIIGSAVSGLESIGLNSDAQASLIAAYITRTSPVPGRSSNGNDRAVEELDLSHIGRGHHPAVDGLLALIDSAESFRRCTIVKAADAQRLKWISSP</sequence>
<gene>
    <name evidence="1" type="ORF">ISP25_01230</name>
    <name evidence="2" type="ORF">ISP25_03590</name>
    <name evidence="3" type="ORF">ISP25_21850</name>
</gene>
<evidence type="ECO:0000313" key="4">
    <source>
        <dbReference type="Proteomes" id="UP001620339"/>
    </source>
</evidence>
<dbReference type="EMBL" id="JADIKK010000008">
    <property type="protein sequence ID" value="MFK2876147.1"/>
    <property type="molecule type" value="Genomic_DNA"/>
</dbReference>